<sequence length="247" mass="27437">MSGLRAFLLGLLALSCSAADLDLPIATGEWPPFVSQKLPGYGPVAQLVSAVCAEMQVKPRFIFTSWPLAERMVERGQVFAAFPYTMTPDRHQRFDFSASLFDTRSVLFYDRQHYASPPVINTLDELRSYQVGAIYGEWYVDELQRAKVPLDMGNAYEQSLAKLLAGRVDLVPMSDRLGRYYIASHFASQSSRFGAISHLQAPNPITNHLLVSRQYSGAKARLAAFNASMARLQQRGELEALLKAAGL</sequence>
<dbReference type="PANTHER" id="PTHR35936">
    <property type="entry name" value="MEMBRANE-BOUND LYTIC MUREIN TRANSGLYCOSYLASE F"/>
    <property type="match status" value="1"/>
</dbReference>
<dbReference type="Pfam" id="PF00497">
    <property type="entry name" value="SBP_bac_3"/>
    <property type="match status" value="1"/>
</dbReference>
<comment type="caution">
    <text evidence="4">The sequence shown here is derived from an EMBL/GenBank/DDBJ whole genome shotgun (WGS) entry which is preliminary data.</text>
</comment>
<organism evidence="4 5">
    <name type="scientific">Chitinimonas prasina</name>
    <dbReference type="NCBI Taxonomy" id="1434937"/>
    <lineage>
        <taxon>Bacteria</taxon>
        <taxon>Pseudomonadati</taxon>
        <taxon>Pseudomonadota</taxon>
        <taxon>Betaproteobacteria</taxon>
        <taxon>Neisseriales</taxon>
        <taxon>Chitinibacteraceae</taxon>
        <taxon>Chitinimonas</taxon>
    </lineage>
</organism>
<dbReference type="Proteomes" id="UP001156706">
    <property type="component" value="Unassembled WGS sequence"/>
</dbReference>
<evidence type="ECO:0000313" key="4">
    <source>
        <dbReference type="EMBL" id="GLR13577.1"/>
    </source>
</evidence>
<dbReference type="SUPFAM" id="SSF53850">
    <property type="entry name" value="Periplasmic binding protein-like II"/>
    <property type="match status" value="1"/>
</dbReference>
<feature type="domain" description="Solute-binding protein family 3/N-terminal" evidence="3">
    <location>
        <begin position="29"/>
        <end position="243"/>
    </location>
</feature>
<gene>
    <name evidence="4" type="ORF">GCM10007907_23670</name>
</gene>
<dbReference type="InterPro" id="IPR001638">
    <property type="entry name" value="Solute-binding_3/MltF_N"/>
</dbReference>
<feature type="signal peptide" evidence="2">
    <location>
        <begin position="1"/>
        <end position="18"/>
    </location>
</feature>
<dbReference type="EMBL" id="BSOG01000002">
    <property type="protein sequence ID" value="GLR13577.1"/>
    <property type="molecule type" value="Genomic_DNA"/>
</dbReference>
<evidence type="ECO:0000256" key="1">
    <source>
        <dbReference type="ARBA" id="ARBA00022729"/>
    </source>
</evidence>
<dbReference type="PANTHER" id="PTHR35936:SF25">
    <property type="entry name" value="ABC TRANSPORTER SUBSTRATE-BINDING PROTEIN"/>
    <property type="match status" value="1"/>
</dbReference>
<keyword evidence="5" id="KW-1185">Reference proteome</keyword>
<dbReference type="RefSeq" id="WP_284196672.1">
    <property type="nucleotide sequence ID" value="NZ_BSOG01000002.1"/>
</dbReference>
<accession>A0ABQ5YF02</accession>
<evidence type="ECO:0000256" key="2">
    <source>
        <dbReference type="SAM" id="SignalP"/>
    </source>
</evidence>
<evidence type="ECO:0000313" key="5">
    <source>
        <dbReference type="Proteomes" id="UP001156706"/>
    </source>
</evidence>
<dbReference type="Gene3D" id="3.40.190.10">
    <property type="entry name" value="Periplasmic binding protein-like II"/>
    <property type="match status" value="2"/>
</dbReference>
<protein>
    <submittedName>
        <fullName evidence="4">ABC transporter substrate-binding protein</fullName>
    </submittedName>
</protein>
<proteinExistence type="predicted"/>
<evidence type="ECO:0000259" key="3">
    <source>
        <dbReference type="Pfam" id="PF00497"/>
    </source>
</evidence>
<name>A0ABQ5YF02_9NEIS</name>
<keyword evidence="1 2" id="KW-0732">Signal</keyword>
<feature type="chain" id="PRO_5045827727" evidence="2">
    <location>
        <begin position="19"/>
        <end position="247"/>
    </location>
</feature>
<dbReference type="PROSITE" id="PS51257">
    <property type="entry name" value="PROKAR_LIPOPROTEIN"/>
    <property type="match status" value="1"/>
</dbReference>
<reference evidence="5" key="1">
    <citation type="journal article" date="2019" name="Int. J. Syst. Evol. Microbiol.">
        <title>The Global Catalogue of Microorganisms (GCM) 10K type strain sequencing project: providing services to taxonomists for standard genome sequencing and annotation.</title>
        <authorList>
            <consortium name="The Broad Institute Genomics Platform"/>
            <consortium name="The Broad Institute Genome Sequencing Center for Infectious Disease"/>
            <person name="Wu L."/>
            <person name="Ma J."/>
        </authorList>
    </citation>
    <scope>NUCLEOTIDE SEQUENCE [LARGE SCALE GENOMIC DNA]</scope>
    <source>
        <strain evidence="5">NBRC 110044</strain>
    </source>
</reference>